<dbReference type="OrthoDB" id="5518422at2"/>
<comment type="caution">
    <text evidence="2">The sequence shown here is derived from an EMBL/GenBank/DDBJ whole genome shotgun (WGS) entry which is preliminary data.</text>
</comment>
<dbReference type="InterPro" id="IPR049806">
    <property type="entry name" value="MasK-like_C"/>
</dbReference>
<accession>A6GK90</accession>
<dbReference type="NCBIfam" id="NF033768">
    <property type="entry name" value="myxo_SS_tail"/>
    <property type="match status" value="1"/>
</dbReference>
<dbReference type="STRING" id="391625.PPSIR1_09705"/>
<dbReference type="Proteomes" id="UP000005801">
    <property type="component" value="Unassembled WGS sequence"/>
</dbReference>
<feature type="signal peptide" evidence="1">
    <location>
        <begin position="1"/>
        <end position="24"/>
    </location>
</feature>
<evidence type="ECO:0000313" key="3">
    <source>
        <dbReference type="Proteomes" id="UP000005801"/>
    </source>
</evidence>
<protein>
    <submittedName>
        <fullName evidence="2">Uncharacterized protein</fullName>
    </submittedName>
</protein>
<evidence type="ECO:0000313" key="2">
    <source>
        <dbReference type="EMBL" id="EDM73712.1"/>
    </source>
</evidence>
<dbReference type="EMBL" id="ABCS01000186">
    <property type="protein sequence ID" value="EDM73712.1"/>
    <property type="molecule type" value="Genomic_DNA"/>
</dbReference>
<gene>
    <name evidence="2" type="ORF">PPSIR1_09705</name>
</gene>
<reference evidence="2 3" key="1">
    <citation type="submission" date="2007-06" db="EMBL/GenBank/DDBJ databases">
        <authorList>
            <person name="Shimkets L."/>
            <person name="Ferriera S."/>
            <person name="Johnson J."/>
            <person name="Kravitz S."/>
            <person name="Beeson K."/>
            <person name="Sutton G."/>
            <person name="Rogers Y.-H."/>
            <person name="Friedman R."/>
            <person name="Frazier M."/>
            <person name="Venter J.C."/>
        </authorList>
    </citation>
    <scope>NUCLEOTIDE SEQUENCE [LARGE SCALE GENOMIC DNA]</scope>
    <source>
        <strain evidence="2 3">SIR-1</strain>
    </source>
</reference>
<evidence type="ECO:0000256" key="1">
    <source>
        <dbReference type="SAM" id="SignalP"/>
    </source>
</evidence>
<name>A6GK90_9BACT</name>
<keyword evidence="1" id="KW-0732">Signal</keyword>
<dbReference type="AlphaFoldDB" id="A6GK90"/>
<dbReference type="PROSITE" id="PS51257">
    <property type="entry name" value="PROKAR_LIPOPROTEIN"/>
    <property type="match status" value="1"/>
</dbReference>
<dbReference type="RefSeq" id="WP_006977126.1">
    <property type="nucleotide sequence ID" value="NZ_ABCS01000186.1"/>
</dbReference>
<dbReference type="eggNOG" id="ENOG5031D9C">
    <property type="taxonomic scope" value="Bacteria"/>
</dbReference>
<keyword evidence="3" id="KW-1185">Reference proteome</keyword>
<proteinExistence type="predicted"/>
<organism evidence="2 3">
    <name type="scientific">Plesiocystis pacifica SIR-1</name>
    <dbReference type="NCBI Taxonomy" id="391625"/>
    <lineage>
        <taxon>Bacteria</taxon>
        <taxon>Pseudomonadati</taxon>
        <taxon>Myxococcota</taxon>
        <taxon>Polyangia</taxon>
        <taxon>Nannocystales</taxon>
        <taxon>Nannocystaceae</taxon>
        <taxon>Plesiocystis</taxon>
    </lineage>
</organism>
<feature type="chain" id="PRO_5002697933" evidence="1">
    <location>
        <begin position="25"/>
        <end position="132"/>
    </location>
</feature>
<sequence length="132" mass="14257">MNARNFTKLLLVTPLVASVGCAFYARSPEDYRSVTRELVETRNADIKECYDVALQTDEKVGGRVTVNFQVEQKTGKIINVAPDSSATTAPENLTKCVVSAIENLQLDPADARDGMATFTWSFEAGAPAPAEG</sequence>